<dbReference type="InterPro" id="IPR005139">
    <property type="entry name" value="PCRF"/>
</dbReference>
<comment type="caution">
    <text evidence="5">The sequence shown here is derived from an EMBL/GenBank/DDBJ whole genome shotgun (WGS) entry which is preliminary data.</text>
</comment>
<dbReference type="GO" id="GO:0006415">
    <property type="term" value="P:translational termination"/>
    <property type="evidence" value="ECO:0007669"/>
    <property type="project" value="InterPro"/>
</dbReference>
<dbReference type="Proteomes" id="UP001408789">
    <property type="component" value="Unassembled WGS sequence"/>
</dbReference>
<dbReference type="Pfam" id="PF00560">
    <property type="entry name" value="LRR_1"/>
    <property type="match status" value="2"/>
</dbReference>
<dbReference type="GO" id="GO:0016020">
    <property type="term" value="C:membrane"/>
    <property type="evidence" value="ECO:0007669"/>
    <property type="project" value="UniProtKB-SubCell"/>
</dbReference>
<dbReference type="InterPro" id="IPR051716">
    <property type="entry name" value="Plant_RL_S/T_kinase"/>
</dbReference>
<accession>A0AAP0GJW3</accession>
<name>A0AAP0GJW3_9ASTR</name>
<dbReference type="PANTHER" id="PTHR48053">
    <property type="entry name" value="LEUCINE RICH REPEAT FAMILY PROTEIN, EXPRESSED"/>
    <property type="match status" value="1"/>
</dbReference>
<organism evidence="5 6">
    <name type="scientific">Deinandra increscens subsp. villosa</name>
    <dbReference type="NCBI Taxonomy" id="3103831"/>
    <lineage>
        <taxon>Eukaryota</taxon>
        <taxon>Viridiplantae</taxon>
        <taxon>Streptophyta</taxon>
        <taxon>Embryophyta</taxon>
        <taxon>Tracheophyta</taxon>
        <taxon>Spermatophyta</taxon>
        <taxon>Magnoliopsida</taxon>
        <taxon>eudicotyledons</taxon>
        <taxon>Gunneridae</taxon>
        <taxon>Pentapetalae</taxon>
        <taxon>asterids</taxon>
        <taxon>campanulids</taxon>
        <taxon>Asterales</taxon>
        <taxon>Asteraceae</taxon>
        <taxon>Asteroideae</taxon>
        <taxon>Heliantheae alliance</taxon>
        <taxon>Madieae</taxon>
        <taxon>Madiinae</taxon>
        <taxon>Deinandra</taxon>
    </lineage>
</organism>
<dbReference type="Gene3D" id="3.80.10.10">
    <property type="entry name" value="Ribonuclease Inhibitor"/>
    <property type="match status" value="1"/>
</dbReference>
<dbReference type="InterPro" id="IPR032675">
    <property type="entry name" value="LRR_dom_sf"/>
</dbReference>
<dbReference type="InterPro" id="IPR001611">
    <property type="entry name" value="Leu-rich_rpt"/>
</dbReference>
<dbReference type="Pfam" id="PF03462">
    <property type="entry name" value="PCRF"/>
    <property type="match status" value="1"/>
</dbReference>
<dbReference type="Gene3D" id="3.30.70.1660">
    <property type="match status" value="1"/>
</dbReference>
<feature type="domain" description="Peptide chain release factor" evidence="4">
    <location>
        <begin position="4"/>
        <end position="83"/>
    </location>
</feature>
<dbReference type="AlphaFoldDB" id="A0AAP0GJW3"/>
<evidence type="ECO:0000313" key="5">
    <source>
        <dbReference type="EMBL" id="KAK9050834.1"/>
    </source>
</evidence>
<evidence type="ECO:0000313" key="6">
    <source>
        <dbReference type="Proteomes" id="UP001408789"/>
    </source>
</evidence>
<dbReference type="Gene3D" id="6.10.140.1950">
    <property type="match status" value="1"/>
</dbReference>
<keyword evidence="6" id="KW-1185">Reference proteome</keyword>
<dbReference type="PANTHER" id="PTHR48053:SF126">
    <property type="entry name" value="MDIS1-INTERACTING RECEPTOR LIKE KINASE 2-LIKE ISOFORM X1"/>
    <property type="match status" value="1"/>
</dbReference>
<evidence type="ECO:0000259" key="4">
    <source>
        <dbReference type="SMART" id="SM00937"/>
    </source>
</evidence>
<evidence type="ECO:0000256" key="2">
    <source>
        <dbReference type="ARBA" id="ARBA00022729"/>
    </source>
</evidence>
<proteinExistence type="predicted"/>
<dbReference type="SUPFAM" id="SSF75620">
    <property type="entry name" value="Release factor"/>
    <property type="match status" value="1"/>
</dbReference>
<evidence type="ECO:0000256" key="3">
    <source>
        <dbReference type="ARBA" id="ARBA00023170"/>
    </source>
</evidence>
<dbReference type="SMART" id="SM00937">
    <property type="entry name" value="PCRF"/>
    <property type="match status" value="1"/>
</dbReference>
<dbReference type="SUPFAM" id="SSF52058">
    <property type="entry name" value="L domain-like"/>
    <property type="match status" value="1"/>
</dbReference>
<sequence length="158" mass="17133">MGRILSKDADVDEEMAEMIASEIESLSNQLLVFEEKLKMLLIPSDPLDTRNILLEVRAGTGGEEAGLWVADLVGSLQGNKLTGQGNKLTGKIPEVIGLMQALAVLDLCENELVGSIPPIFGNLSFTGKLYLHANRLTGPIPPELGNMTKLSYLYNLRP</sequence>
<reference evidence="5 6" key="1">
    <citation type="submission" date="2024-04" db="EMBL/GenBank/DDBJ databases">
        <title>The reference genome of an endangered Asteraceae, Deinandra increscens subsp. villosa, native to the Central Coast of California.</title>
        <authorList>
            <person name="Guilliams M."/>
            <person name="Hasenstab-Lehman K."/>
            <person name="Meyer R."/>
            <person name="Mcevoy S."/>
        </authorList>
    </citation>
    <scope>NUCLEOTIDE SEQUENCE [LARGE SCALE GENOMIC DNA]</scope>
    <source>
        <tissue evidence="5">Leaf</tissue>
    </source>
</reference>
<keyword evidence="3" id="KW-0675">Receptor</keyword>
<gene>
    <name evidence="5" type="ORF">SSX86_030196</name>
</gene>
<evidence type="ECO:0000256" key="1">
    <source>
        <dbReference type="ARBA" id="ARBA00004479"/>
    </source>
</evidence>
<dbReference type="InterPro" id="IPR045853">
    <property type="entry name" value="Pep_chain_release_fac_I_sf"/>
</dbReference>
<comment type="subcellular location">
    <subcellularLocation>
        <location evidence="1">Membrane</location>
        <topology evidence="1">Single-pass type I membrane protein</topology>
    </subcellularLocation>
</comment>
<dbReference type="EMBL" id="JBCNJP010000096">
    <property type="protein sequence ID" value="KAK9050834.1"/>
    <property type="molecule type" value="Genomic_DNA"/>
</dbReference>
<protein>
    <recommendedName>
        <fullName evidence="4">Peptide chain release factor domain-containing protein</fullName>
    </recommendedName>
</protein>
<keyword evidence="2" id="KW-0732">Signal</keyword>